<gene>
    <name evidence="7" type="ORF">PXEA_LOCUS20781</name>
</gene>
<feature type="domain" description="Phosphagen kinase C-terminal" evidence="6">
    <location>
        <begin position="1"/>
        <end position="226"/>
    </location>
</feature>
<dbReference type="PANTHER" id="PTHR11547">
    <property type="entry name" value="ARGININE OR CREATINE KINASE"/>
    <property type="match status" value="1"/>
</dbReference>
<keyword evidence="1 5" id="KW-0808">Transferase</keyword>
<keyword evidence="3 5" id="KW-0418">Kinase</keyword>
<evidence type="ECO:0000313" key="8">
    <source>
        <dbReference type="Proteomes" id="UP000784294"/>
    </source>
</evidence>
<organism evidence="7 8">
    <name type="scientific">Protopolystoma xenopodis</name>
    <dbReference type="NCBI Taxonomy" id="117903"/>
    <lineage>
        <taxon>Eukaryota</taxon>
        <taxon>Metazoa</taxon>
        <taxon>Spiralia</taxon>
        <taxon>Lophotrochozoa</taxon>
        <taxon>Platyhelminthes</taxon>
        <taxon>Monogenea</taxon>
        <taxon>Polyopisthocotylea</taxon>
        <taxon>Polystomatidea</taxon>
        <taxon>Polystomatidae</taxon>
        <taxon>Protopolystoma</taxon>
    </lineage>
</organism>
<dbReference type="OrthoDB" id="430219at2759"/>
<evidence type="ECO:0000259" key="6">
    <source>
        <dbReference type="PROSITE" id="PS51510"/>
    </source>
</evidence>
<keyword evidence="2 5" id="KW-0547">Nucleotide-binding</keyword>
<dbReference type="Proteomes" id="UP000784294">
    <property type="component" value="Unassembled WGS sequence"/>
</dbReference>
<sequence>MKATQFSVIEDRIVKALRKYNDEAGAYYPLSEFRKTEPSLYRQLVKKRLIIPNRLQSRRASGVYRHWPRGRGLYLFAEASDESNLVVQVNSDDHLKVISVDWTGENPERAYTRAVRIMRHLDASGLRFSRHPRYGYVSPCIWSLGSGLRFSGLVKLPGLAKRKKEELERLCNTHMLTIRPGLGIGIPVVNAIYDVGSRCCLGRGEDELIFSVMEGVAAQQIWSIQYSVMYPSNVFDKPGLLYDLGNQYYSSRSTTRLYHRLFATVVFTP</sequence>
<dbReference type="SUPFAM" id="SSF55931">
    <property type="entry name" value="Glutamine synthetase/guanido kinase"/>
    <property type="match status" value="1"/>
</dbReference>
<reference evidence="7" key="1">
    <citation type="submission" date="2018-11" db="EMBL/GenBank/DDBJ databases">
        <authorList>
            <consortium name="Pathogen Informatics"/>
        </authorList>
    </citation>
    <scope>NUCLEOTIDE SEQUENCE</scope>
</reference>
<comment type="caution">
    <text evidence="7">The sequence shown here is derived from an EMBL/GenBank/DDBJ whole genome shotgun (WGS) entry which is preliminary data.</text>
</comment>
<evidence type="ECO:0000313" key="7">
    <source>
        <dbReference type="EMBL" id="VEL27341.1"/>
    </source>
</evidence>
<proteinExistence type="inferred from homology"/>
<dbReference type="GO" id="GO:0046314">
    <property type="term" value="P:phosphocreatine biosynthetic process"/>
    <property type="evidence" value="ECO:0007669"/>
    <property type="project" value="InterPro"/>
</dbReference>
<dbReference type="AlphaFoldDB" id="A0A448X3I2"/>
<dbReference type="InterPro" id="IPR014746">
    <property type="entry name" value="Gln_synth/guanido_kin_cat_dom"/>
</dbReference>
<dbReference type="Gene3D" id="3.30.590.10">
    <property type="entry name" value="Glutamine synthetase/guanido kinase, catalytic domain"/>
    <property type="match status" value="1"/>
</dbReference>
<dbReference type="InterPro" id="IPR000749">
    <property type="entry name" value="ATP-guanido_PTrfase"/>
</dbReference>
<evidence type="ECO:0000256" key="1">
    <source>
        <dbReference type="ARBA" id="ARBA00022679"/>
    </source>
</evidence>
<evidence type="ECO:0000256" key="3">
    <source>
        <dbReference type="ARBA" id="ARBA00022777"/>
    </source>
</evidence>
<dbReference type="PANTHER" id="PTHR11547:SF38">
    <property type="entry name" value="ARGININE KINASE 1-RELATED"/>
    <property type="match status" value="1"/>
</dbReference>
<feature type="binding site" evidence="5">
    <location>
        <begin position="179"/>
        <end position="184"/>
    </location>
    <ligand>
        <name>ATP</name>
        <dbReference type="ChEBI" id="CHEBI:30616"/>
    </ligand>
</feature>
<protein>
    <recommendedName>
        <fullName evidence="6">Phosphagen kinase C-terminal domain-containing protein</fullName>
    </recommendedName>
</protein>
<accession>A0A448X3I2</accession>
<dbReference type="GO" id="GO:0005524">
    <property type="term" value="F:ATP binding"/>
    <property type="evidence" value="ECO:0007669"/>
    <property type="project" value="UniProtKB-UniRule"/>
</dbReference>
<dbReference type="PROSITE" id="PS51510">
    <property type="entry name" value="PHOSPHAGEN_KINASE_C"/>
    <property type="match status" value="1"/>
</dbReference>
<keyword evidence="8" id="KW-1185">Reference proteome</keyword>
<comment type="caution">
    <text evidence="5">Lacks conserved residue(s) required for the propagation of feature annotation.</text>
</comment>
<feature type="binding site" evidence="5">
    <location>
        <begin position="149"/>
        <end position="153"/>
    </location>
    <ligand>
        <name>ATP</name>
        <dbReference type="ChEBI" id="CHEBI:30616"/>
    </ligand>
</feature>
<evidence type="ECO:0000256" key="5">
    <source>
        <dbReference type="PROSITE-ProRule" id="PRU00843"/>
    </source>
</evidence>
<evidence type="ECO:0000256" key="4">
    <source>
        <dbReference type="ARBA" id="ARBA00022840"/>
    </source>
</evidence>
<dbReference type="EMBL" id="CAAALY010086590">
    <property type="protein sequence ID" value="VEL27341.1"/>
    <property type="molecule type" value="Genomic_DNA"/>
</dbReference>
<evidence type="ECO:0000256" key="2">
    <source>
        <dbReference type="ARBA" id="ARBA00022741"/>
    </source>
</evidence>
<dbReference type="GO" id="GO:0004111">
    <property type="term" value="F:creatine kinase activity"/>
    <property type="evidence" value="ECO:0007669"/>
    <property type="project" value="InterPro"/>
</dbReference>
<keyword evidence="4 5" id="KW-0067">ATP-binding</keyword>
<dbReference type="Pfam" id="PF00217">
    <property type="entry name" value="ATP-gua_Ptrans"/>
    <property type="match status" value="1"/>
</dbReference>
<comment type="similarity">
    <text evidence="5">Belongs to the ATP:guanido phosphotransferase family.</text>
</comment>
<dbReference type="GO" id="GO:0005615">
    <property type="term" value="C:extracellular space"/>
    <property type="evidence" value="ECO:0007669"/>
    <property type="project" value="TreeGrafter"/>
</dbReference>
<dbReference type="InterPro" id="IPR022414">
    <property type="entry name" value="ATP-guanido_PTrfase_cat"/>
</dbReference>
<name>A0A448X3I2_9PLAT</name>